<proteinExistence type="predicted"/>
<evidence type="ECO:0000313" key="2">
    <source>
        <dbReference type="EMBL" id="GEB04550.1"/>
    </source>
</evidence>
<dbReference type="EMBL" id="BJLY01000004">
    <property type="protein sequence ID" value="GEB04550.1"/>
    <property type="molecule type" value="Genomic_DNA"/>
</dbReference>
<gene>
    <name evidence="2" type="ORF">GRO01_21260</name>
</gene>
<name>A0A4Y3M5L9_9PROT</name>
<dbReference type="SUPFAM" id="SSF52540">
    <property type="entry name" value="P-loop containing nucleoside triphosphate hydrolases"/>
    <property type="match status" value="1"/>
</dbReference>
<dbReference type="Proteomes" id="UP000320772">
    <property type="component" value="Unassembled WGS sequence"/>
</dbReference>
<reference evidence="2 3" key="1">
    <citation type="submission" date="2019-06" db="EMBL/GenBank/DDBJ databases">
        <title>Whole genome shotgun sequence of Gluconobacter roseus NBRC 3990.</title>
        <authorList>
            <person name="Hosoyama A."/>
            <person name="Uohara A."/>
            <person name="Ohji S."/>
            <person name="Ichikawa N."/>
        </authorList>
    </citation>
    <scope>NUCLEOTIDE SEQUENCE [LARGE SCALE GENOMIC DNA]</scope>
    <source>
        <strain evidence="2 3">NBRC 3990</strain>
    </source>
</reference>
<evidence type="ECO:0000313" key="3">
    <source>
        <dbReference type="Proteomes" id="UP000320772"/>
    </source>
</evidence>
<organism evidence="2 3">
    <name type="scientific">Gluconobacter roseus NBRC 3990</name>
    <dbReference type="NCBI Taxonomy" id="1307950"/>
    <lineage>
        <taxon>Bacteria</taxon>
        <taxon>Pseudomonadati</taxon>
        <taxon>Pseudomonadota</taxon>
        <taxon>Alphaproteobacteria</taxon>
        <taxon>Acetobacterales</taxon>
        <taxon>Acetobacteraceae</taxon>
        <taxon>Gluconobacter</taxon>
    </lineage>
</organism>
<comment type="caution">
    <text evidence="2">The sequence shown here is derived from an EMBL/GenBank/DDBJ whole genome shotgun (WGS) entry which is preliminary data.</text>
</comment>
<dbReference type="InterPro" id="IPR018647">
    <property type="entry name" value="SLFN_3-like_DNA/RNA_helicase"/>
</dbReference>
<accession>A0A4Y3M5L9</accession>
<dbReference type="InterPro" id="IPR027417">
    <property type="entry name" value="P-loop_NTPase"/>
</dbReference>
<evidence type="ECO:0000259" key="1">
    <source>
        <dbReference type="Pfam" id="PF09848"/>
    </source>
</evidence>
<dbReference type="Pfam" id="PF09848">
    <property type="entry name" value="SLFN-g3_helicase"/>
    <property type="match status" value="1"/>
</dbReference>
<sequence>MTASPMALDNAATHKLSPDLALSEPQTELLHRVVSFCERHQADDSALFVIEGAAGTGKSVVLNAIFNTLQTRARSGAADDLLRGLRNMVIVNHPEMLKLYRNIAATMPNLRKSDYERPTTFINKSAKTGRRADIVLVDEAHLLLTRPDRYNHFAQQNHLEEILRWARIVVVVFDPLQVLKFKSHWSTDLLESFRKGRPSETFHLDTQFRVSASPATCSWIDALGQGDILPRPKDPSFDLRLYDDCAKLYADLCTCNAKYGLCRLLSTYDYPYTLNDEDHFITEGDFRLRWDRSLPSEKLPWAERPDTIDEVGSVYTIQGFDLNYAGVILGPSLFYDAKNDRIGVRPERYEDSAAFQGRDGIATPEEAKKRVILNALNVILTRGIHGLFLYAHDPALRERLLRT</sequence>
<dbReference type="Gene3D" id="3.40.50.300">
    <property type="entry name" value="P-loop containing nucleotide triphosphate hydrolases"/>
    <property type="match status" value="1"/>
</dbReference>
<feature type="domain" description="Schlafen group 3-like DNA/RNA helicase" evidence="1">
    <location>
        <begin position="46"/>
        <end position="393"/>
    </location>
</feature>
<protein>
    <recommendedName>
        <fullName evidence="1">Schlafen group 3-like DNA/RNA helicase domain-containing protein</fullName>
    </recommendedName>
</protein>
<dbReference type="AlphaFoldDB" id="A0A4Y3M5L9"/>
<keyword evidence="3" id="KW-1185">Reference proteome</keyword>